<dbReference type="Proteomes" id="UP001156701">
    <property type="component" value="Unassembled WGS sequence"/>
</dbReference>
<dbReference type="SMART" id="SM00382">
    <property type="entry name" value="AAA"/>
    <property type="match status" value="1"/>
</dbReference>
<dbReference type="SUPFAM" id="SSF54211">
    <property type="entry name" value="Ribosomal protein S5 domain 2-like"/>
    <property type="match status" value="1"/>
</dbReference>
<dbReference type="SUPFAM" id="SSF52540">
    <property type="entry name" value="P-loop containing nucleoside triphosphate hydrolases"/>
    <property type="match status" value="1"/>
</dbReference>
<dbReference type="NCBIfam" id="NF007365">
    <property type="entry name" value="PRK09862.1"/>
    <property type="match status" value="1"/>
</dbReference>
<evidence type="ECO:0000256" key="3">
    <source>
        <dbReference type="ARBA" id="ARBA00022840"/>
    </source>
</evidence>
<dbReference type="InterPro" id="IPR001208">
    <property type="entry name" value="MCM_dom"/>
</dbReference>
<dbReference type="PROSITE" id="PS00676">
    <property type="entry name" value="SIGMA54_INTERACT_2"/>
    <property type="match status" value="1"/>
</dbReference>
<dbReference type="GO" id="GO:0005524">
    <property type="term" value="F:ATP binding"/>
    <property type="evidence" value="ECO:0007669"/>
    <property type="project" value="UniProtKB-KW"/>
</dbReference>
<comment type="similarity">
    <text evidence="1">Belongs to the Mg-chelatase subunits D/I family. ComM subfamily.</text>
</comment>
<dbReference type="InterPro" id="IPR000523">
    <property type="entry name" value="Mg_chelatse_chII-like_cat_dom"/>
</dbReference>
<dbReference type="InterPro" id="IPR027417">
    <property type="entry name" value="P-loop_NTPase"/>
</dbReference>
<dbReference type="Pfam" id="PF13335">
    <property type="entry name" value="Mg_chelatase_C"/>
    <property type="match status" value="1"/>
</dbReference>
<evidence type="ECO:0000256" key="1">
    <source>
        <dbReference type="ARBA" id="ARBA00006354"/>
    </source>
</evidence>
<dbReference type="InterPro" id="IPR014721">
    <property type="entry name" value="Ribsml_uS5_D2-typ_fold_subgr"/>
</dbReference>
<keyword evidence="2" id="KW-0547">Nucleotide-binding</keyword>
<dbReference type="InterPro" id="IPR025158">
    <property type="entry name" value="Mg_chelat-rel_C"/>
</dbReference>
<dbReference type="InterPro" id="IPR025943">
    <property type="entry name" value="Sigma_54_int_dom_ATP-bd_2"/>
</dbReference>
<dbReference type="InterPro" id="IPR004482">
    <property type="entry name" value="Mg_chelat-rel"/>
</dbReference>
<dbReference type="Gene3D" id="3.30.230.10">
    <property type="match status" value="1"/>
</dbReference>
<dbReference type="RefSeq" id="WP_166687425.1">
    <property type="nucleotide sequence ID" value="NZ_JARRYG010000024.1"/>
</dbReference>
<dbReference type="InterPro" id="IPR020568">
    <property type="entry name" value="Ribosomal_Su5_D2-typ_SF"/>
</dbReference>
<sequence>MTLAIVYTRASIGMEAPLVTVEAHISNGLPGLTLVGLPETAVKEARDRVRSALLNSGFEYPAKKMTVNLAPADLPKESGRYDLAIAIAILASSGQIPNETLNQHEFLGELALSGLIRYVNSAIPAAQSALEQRRVLILSIENQHQLSLLADNSVHFATSLLELCHFLHGKQVLASNQQIHEAPSSARYEGDINDIIGQEQGKRALEICATGGHNLLLLGPPGTGKTMLASRLMTLLPPLTPQEALEVASLYSLTETTRDKVNWPIRPFRTPHHSTSIAALIGGGSLPKPGEISLAHNGILFLDELPEFSRSVLDSLREPLESKRVSISRAKAKVCYPANFQLIAALNPSPTGHYQGEMSRSSPARILRYLSHISGPFLDRFDISIEIPLLPIGSLSNQNYQGETSEQVRQRVITARNRQLERAGKINNLLTSRETTQFCPLKAKDALFLEHALNKLGLSIRAWHRVLRVSRTIADLNASEYIERAHLLEALGYRTMDKLLLHLQKQVS</sequence>
<evidence type="ECO:0000313" key="5">
    <source>
        <dbReference type="EMBL" id="MDG4698245.1"/>
    </source>
</evidence>
<name>A0AA42FQZ4_9GAMM</name>
<dbReference type="EMBL" id="JARRYG010000024">
    <property type="protein sequence ID" value="MDG4698245.1"/>
    <property type="molecule type" value="Genomic_DNA"/>
</dbReference>
<comment type="caution">
    <text evidence="5">The sequence shown here is derived from an EMBL/GenBank/DDBJ whole genome shotgun (WGS) entry which is preliminary data.</text>
</comment>
<dbReference type="NCBIfam" id="TIGR00368">
    <property type="entry name" value="YifB family Mg chelatase-like AAA ATPase"/>
    <property type="match status" value="1"/>
</dbReference>
<dbReference type="PANTHER" id="PTHR32039:SF7">
    <property type="entry name" value="COMPETENCE PROTEIN COMM"/>
    <property type="match status" value="1"/>
</dbReference>
<dbReference type="AlphaFoldDB" id="A0AA42FQZ4"/>
<dbReference type="Pfam" id="PF13541">
    <property type="entry name" value="ChlI"/>
    <property type="match status" value="1"/>
</dbReference>
<dbReference type="InterPro" id="IPR003593">
    <property type="entry name" value="AAA+_ATPase"/>
</dbReference>
<dbReference type="Pfam" id="PF01078">
    <property type="entry name" value="Mg_chelatase"/>
    <property type="match status" value="1"/>
</dbReference>
<evidence type="ECO:0000259" key="4">
    <source>
        <dbReference type="SMART" id="SM00382"/>
    </source>
</evidence>
<dbReference type="InterPro" id="IPR045006">
    <property type="entry name" value="CHLI-like"/>
</dbReference>
<dbReference type="PANTHER" id="PTHR32039">
    <property type="entry name" value="MAGNESIUM-CHELATASE SUBUNIT CHLI"/>
    <property type="match status" value="1"/>
</dbReference>
<proteinExistence type="inferred from homology"/>
<accession>A0AA42FQZ4</accession>
<evidence type="ECO:0000256" key="2">
    <source>
        <dbReference type="ARBA" id="ARBA00022741"/>
    </source>
</evidence>
<reference evidence="5" key="1">
    <citation type="submission" date="2023-03" db="EMBL/GenBank/DDBJ databases">
        <title>a new species belonging to Providencia genus.</title>
        <authorList>
            <person name="Yang W."/>
            <person name="Hu F."/>
            <person name="Shen S."/>
            <person name="Ding L."/>
            <person name="Yin D."/>
        </authorList>
    </citation>
    <scope>NUCLEOTIDE SEQUENCE</scope>
    <source>
        <strain evidence="5">CRE-3FA-0001</strain>
    </source>
</reference>
<dbReference type="PRINTS" id="PR01657">
    <property type="entry name" value="MCMFAMILY"/>
</dbReference>
<organism evidence="5 6">
    <name type="scientific">Providencia huashanensis</name>
    <dbReference type="NCBI Taxonomy" id="3037798"/>
    <lineage>
        <taxon>Bacteria</taxon>
        <taxon>Pseudomonadati</taxon>
        <taxon>Pseudomonadota</taxon>
        <taxon>Gammaproteobacteria</taxon>
        <taxon>Enterobacterales</taxon>
        <taxon>Morganellaceae</taxon>
        <taxon>Providencia</taxon>
    </lineage>
</organism>
<protein>
    <submittedName>
        <fullName evidence="5">YifB family Mg chelatase-like AAA ATPase</fullName>
    </submittedName>
</protein>
<feature type="domain" description="AAA+ ATPase" evidence="4">
    <location>
        <begin position="211"/>
        <end position="391"/>
    </location>
</feature>
<keyword evidence="3" id="KW-0067">ATP-binding</keyword>
<evidence type="ECO:0000313" key="6">
    <source>
        <dbReference type="Proteomes" id="UP001156701"/>
    </source>
</evidence>
<dbReference type="GO" id="GO:0003677">
    <property type="term" value="F:DNA binding"/>
    <property type="evidence" value="ECO:0007669"/>
    <property type="project" value="InterPro"/>
</dbReference>
<dbReference type="Gene3D" id="3.40.50.300">
    <property type="entry name" value="P-loop containing nucleotide triphosphate hydrolases"/>
    <property type="match status" value="1"/>
</dbReference>
<gene>
    <name evidence="5" type="ORF">P7V44_18615</name>
</gene>